<keyword evidence="2" id="KW-1185">Reference proteome</keyword>
<dbReference type="EMBL" id="CASHSV030000076">
    <property type="protein sequence ID" value="CAJ2645456.1"/>
    <property type="molecule type" value="Genomic_DNA"/>
</dbReference>
<reference evidence="1" key="1">
    <citation type="submission" date="2023-10" db="EMBL/GenBank/DDBJ databases">
        <authorList>
            <person name="Rodriguez Cubillos JULIANA M."/>
            <person name="De Vega J."/>
        </authorList>
    </citation>
    <scope>NUCLEOTIDE SEQUENCE</scope>
</reference>
<dbReference type="Proteomes" id="UP001177021">
    <property type="component" value="Unassembled WGS sequence"/>
</dbReference>
<sequence>MEANLENLNLGEEEVLNFELEENDTEQDDVSLCLVGRFVHDRPIKFNVMKVRLAEVWRPVKSMSVKQSSHGLYLFKFFHPLDIEAVIKGGPWTFDNFTLIVERLKVGVSLYDIPLFHVNFWVQIHNVPVGMMIEKVGKGLANYIGEFLEYDKNNNTSFWRQYMRVKVRVDVRKPLKIEKRIAVNGGEGGVVKFKYEKLGLFCFVCGILGHSEDKCDVRYAMERDDGRRSWSSEIRADVRRPGGCMDSRWLHEEGSGRADTFTGSQSRGSAPNSSHSSHSHSERPSAHATDRESEPGVNSVVLHDNNDIITTPSIVTNRRNSVVPTVPGVIRNVDTPLLALSARSNLRESRQITPLLTDVVHPEQMENHMEKKRRRAEFPGLPGLMNILSWNCRGLGGPSAIPNLRKLAREHKPDILFLSETLSHARHLEPIRVTLGYDSCLTIDVEGQSGGLAVFWKDNNKCSVLNYSRNFINMLVEDEQKGEWRLTCYYGYPERSRRRQAWNLLRELVNMSPVPWCIIGDFNDLLSQEDKKGIHPHPNWLCMGFRQAIADCNLIDIPLAGHPFTWIKSRGTPHVIEERLDRAMASTSWLHLFPDVRLSNLLASHSDHSPILLQCSPTITVRFNGAFRFENKWLKEPDLEETVIDGWGVNDNVAIVDRVARCANKLQRWGKRKRVKFKQEIAECVREMEALRDNQGEEESKRGCIPTRRRLLERHVDCDVHCPLCEDEVEDDVHAFFTCASAQSSWQAAGLSAVLGSAACQQGSAADRMFALCRNEDYAIIGRVAMLLWSIWHNRNDKIWNDNVRSPIQVGRTAFEQWNEWIAVHKLRGNDDHDVPLASTIRWEKPRIGWLKCNVDAAFFVGEGRTAMGACFRNNSGAFMAGITQWQQMTLSTEEGEAWALLQAMNEAKNRGFESVQFESDSQVLVDAIRTKRRGNSEFLSIMSDVAQLQEIHKEEIGGKNQNDVGGGEVLESGGGRRYGRRRMSNLDGLGTVK</sequence>
<gene>
    <name evidence="1" type="ORF">MILVUS5_LOCUS14349</name>
</gene>
<name>A0ACB0JK16_TRIPR</name>
<protein>
    <submittedName>
        <fullName evidence="1">Uncharacterized protein</fullName>
    </submittedName>
</protein>
<accession>A0ACB0JK16</accession>
<evidence type="ECO:0000313" key="2">
    <source>
        <dbReference type="Proteomes" id="UP001177021"/>
    </source>
</evidence>
<comment type="caution">
    <text evidence="1">The sequence shown here is derived from an EMBL/GenBank/DDBJ whole genome shotgun (WGS) entry which is preliminary data.</text>
</comment>
<proteinExistence type="predicted"/>
<evidence type="ECO:0000313" key="1">
    <source>
        <dbReference type="EMBL" id="CAJ2645456.1"/>
    </source>
</evidence>
<organism evidence="1 2">
    <name type="scientific">Trifolium pratense</name>
    <name type="common">Red clover</name>
    <dbReference type="NCBI Taxonomy" id="57577"/>
    <lineage>
        <taxon>Eukaryota</taxon>
        <taxon>Viridiplantae</taxon>
        <taxon>Streptophyta</taxon>
        <taxon>Embryophyta</taxon>
        <taxon>Tracheophyta</taxon>
        <taxon>Spermatophyta</taxon>
        <taxon>Magnoliopsida</taxon>
        <taxon>eudicotyledons</taxon>
        <taxon>Gunneridae</taxon>
        <taxon>Pentapetalae</taxon>
        <taxon>rosids</taxon>
        <taxon>fabids</taxon>
        <taxon>Fabales</taxon>
        <taxon>Fabaceae</taxon>
        <taxon>Papilionoideae</taxon>
        <taxon>50 kb inversion clade</taxon>
        <taxon>NPAAA clade</taxon>
        <taxon>Hologalegina</taxon>
        <taxon>IRL clade</taxon>
        <taxon>Trifolieae</taxon>
        <taxon>Trifolium</taxon>
    </lineage>
</organism>